<dbReference type="AlphaFoldDB" id="A0AA37I3R1"/>
<sequence>MPNLYWSNELPEFNKEKLNAIDQQCAVDTVITHTSPSFCELSSHNFLESWATHDADLLDDVRYERQVMDQIYDYLYSKNHPLSNWYYGHFHESWHAEIDQVRYHMLDIMELREIL</sequence>
<dbReference type="Proteomes" id="UP000887097">
    <property type="component" value="Unassembled WGS sequence"/>
</dbReference>
<organism evidence="1 2">
    <name type="scientific">Xylanibacter ruminicola</name>
    <name type="common">Prevotella ruminicola</name>
    <dbReference type="NCBI Taxonomy" id="839"/>
    <lineage>
        <taxon>Bacteria</taxon>
        <taxon>Pseudomonadati</taxon>
        <taxon>Bacteroidota</taxon>
        <taxon>Bacteroidia</taxon>
        <taxon>Bacteroidales</taxon>
        <taxon>Prevotellaceae</taxon>
        <taxon>Xylanibacter</taxon>
    </lineage>
</organism>
<comment type="caution">
    <text evidence="1">The sequence shown here is derived from an EMBL/GenBank/DDBJ whole genome shotgun (WGS) entry which is preliminary data.</text>
</comment>
<proteinExistence type="predicted"/>
<reference evidence="1" key="1">
    <citation type="submission" date="2021-08" db="EMBL/GenBank/DDBJ databases">
        <title>Prevotella lacticifex sp. nov., isolated from rumen of cow.</title>
        <authorList>
            <person name="Shinkai T."/>
            <person name="Ikeyama N."/>
            <person name="Kumagai M."/>
            <person name="Ohmori H."/>
            <person name="Sakamoto M."/>
            <person name="Ohkuma M."/>
            <person name="Mitsumori M."/>
        </authorList>
    </citation>
    <scope>NUCLEOTIDE SEQUENCE</scope>
    <source>
        <strain evidence="1">JCM 8259</strain>
    </source>
</reference>
<name>A0AA37I3R1_XYLRU</name>
<accession>A0AA37I3R1</accession>
<evidence type="ECO:0008006" key="3">
    <source>
        <dbReference type="Google" id="ProtNLM"/>
    </source>
</evidence>
<evidence type="ECO:0000313" key="2">
    <source>
        <dbReference type="Proteomes" id="UP000887097"/>
    </source>
</evidence>
<dbReference type="EMBL" id="BPTT01000001">
    <property type="protein sequence ID" value="GJG33488.1"/>
    <property type="molecule type" value="Genomic_DNA"/>
</dbReference>
<gene>
    <name evidence="1" type="ORF">PRMUPPPA20_15970</name>
</gene>
<protein>
    <recommendedName>
        <fullName evidence="3">Ser/Thr protein phosphatase family protein</fullName>
    </recommendedName>
</protein>
<evidence type="ECO:0000313" key="1">
    <source>
        <dbReference type="EMBL" id="GJG33488.1"/>
    </source>
</evidence>